<keyword evidence="2" id="KW-1185">Reference proteome</keyword>
<name>A0ACD3B2V1_9AGAR</name>
<proteinExistence type="predicted"/>
<dbReference type="EMBL" id="ML208291">
    <property type="protein sequence ID" value="TFK71952.1"/>
    <property type="molecule type" value="Genomic_DNA"/>
</dbReference>
<evidence type="ECO:0000313" key="2">
    <source>
        <dbReference type="Proteomes" id="UP000308600"/>
    </source>
</evidence>
<reference evidence="1 2" key="1">
    <citation type="journal article" date="2019" name="Nat. Ecol. Evol.">
        <title>Megaphylogeny resolves global patterns of mushroom evolution.</title>
        <authorList>
            <person name="Varga T."/>
            <person name="Krizsan K."/>
            <person name="Foldi C."/>
            <person name="Dima B."/>
            <person name="Sanchez-Garcia M."/>
            <person name="Sanchez-Ramirez S."/>
            <person name="Szollosi G.J."/>
            <person name="Szarkandi J.G."/>
            <person name="Papp V."/>
            <person name="Albert L."/>
            <person name="Andreopoulos W."/>
            <person name="Angelini C."/>
            <person name="Antonin V."/>
            <person name="Barry K.W."/>
            <person name="Bougher N.L."/>
            <person name="Buchanan P."/>
            <person name="Buyck B."/>
            <person name="Bense V."/>
            <person name="Catcheside P."/>
            <person name="Chovatia M."/>
            <person name="Cooper J."/>
            <person name="Damon W."/>
            <person name="Desjardin D."/>
            <person name="Finy P."/>
            <person name="Geml J."/>
            <person name="Haridas S."/>
            <person name="Hughes K."/>
            <person name="Justo A."/>
            <person name="Karasinski D."/>
            <person name="Kautmanova I."/>
            <person name="Kiss B."/>
            <person name="Kocsube S."/>
            <person name="Kotiranta H."/>
            <person name="LaButti K.M."/>
            <person name="Lechner B.E."/>
            <person name="Liimatainen K."/>
            <person name="Lipzen A."/>
            <person name="Lukacs Z."/>
            <person name="Mihaltcheva S."/>
            <person name="Morgado L.N."/>
            <person name="Niskanen T."/>
            <person name="Noordeloos M.E."/>
            <person name="Ohm R.A."/>
            <person name="Ortiz-Santana B."/>
            <person name="Ovrebo C."/>
            <person name="Racz N."/>
            <person name="Riley R."/>
            <person name="Savchenko A."/>
            <person name="Shiryaev A."/>
            <person name="Soop K."/>
            <person name="Spirin V."/>
            <person name="Szebenyi C."/>
            <person name="Tomsovsky M."/>
            <person name="Tulloss R.E."/>
            <person name="Uehling J."/>
            <person name="Grigoriev I.V."/>
            <person name="Vagvolgyi C."/>
            <person name="Papp T."/>
            <person name="Martin F.M."/>
            <person name="Miettinen O."/>
            <person name="Hibbett D.S."/>
            <person name="Nagy L.G."/>
        </authorList>
    </citation>
    <scope>NUCLEOTIDE SEQUENCE [LARGE SCALE GENOMIC DNA]</scope>
    <source>
        <strain evidence="1 2">NL-1719</strain>
    </source>
</reference>
<dbReference type="Proteomes" id="UP000308600">
    <property type="component" value="Unassembled WGS sequence"/>
</dbReference>
<organism evidence="1 2">
    <name type="scientific">Pluteus cervinus</name>
    <dbReference type="NCBI Taxonomy" id="181527"/>
    <lineage>
        <taxon>Eukaryota</taxon>
        <taxon>Fungi</taxon>
        <taxon>Dikarya</taxon>
        <taxon>Basidiomycota</taxon>
        <taxon>Agaricomycotina</taxon>
        <taxon>Agaricomycetes</taxon>
        <taxon>Agaricomycetidae</taxon>
        <taxon>Agaricales</taxon>
        <taxon>Pluteineae</taxon>
        <taxon>Pluteaceae</taxon>
        <taxon>Pluteus</taxon>
    </lineage>
</organism>
<sequence>MTWHYQNYTRLVSAGARRLLPHHGIWYSPDAKWNVLVADEAGRSLQDYGPWNLDSAVKAKFIGALQDIHSAGFCHGAITRSNLYVRFAEGGCHAFILGFQHIRDISEFPVDHGPTKLAKDIERATLNMILDEKPPPVKPARLPWYATNFRQYAQRLALSRDEEGVGGQDSEVGGQAGDNIVNVDAGGASHDGDDNDGDNDGDNEGHHDGDEGDEDEDEDKEMLLD</sequence>
<protein>
    <submittedName>
        <fullName evidence="1">Uncharacterized protein</fullName>
    </submittedName>
</protein>
<accession>A0ACD3B2V1</accession>
<evidence type="ECO:0000313" key="1">
    <source>
        <dbReference type="EMBL" id="TFK71952.1"/>
    </source>
</evidence>
<gene>
    <name evidence="1" type="ORF">BDN72DRAFT_836874</name>
</gene>